<protein>
    <submittedName>
        <fullName evidence="1">Uncharacterized protein</fullName>
    </submittedName>
</protein>
<organism evidence="1 2">
    <name type="scientific">Portunus trituberculatus</name>
    <name type="common">Swimming crab</name>
    <name type="synonym">Neptunus trituberculatus</name>
    <dbReference type="NCBI Taxonomy" id="210409"/>
    <lineage>
        <taxon>Eukaryota</taxon>
        <taxon>Metazoa</taxon>
        <taxon>Ecdysozoa</taxon>
        <taxon>Arthropoda</taxon>
        <taxon>Crustacea</taxon>
        <taxon>Multicrustacea</taxon>
        <taxon>Malacostraca</taxon>
        <taxon>Eumalacostraca</taxon>
        <taxon>Eucarida</taxon>
        <taxon>Decapoda</taxon>
        <taxon>Pleocyemata</taxon>
        <taxon>Brachyura</taxon>
        <taxon>Eubrachyura</taxon>
        <taxon>Portunoidea</taxon>
        <taxon>Portunidae</taxon>
        <taxon>Portuninae</taxon>
        <taxon>Portunus</taxon>
    </lineage>
</organism>
<comment type="caution">
    <text evidence="1">The sequence shown here is derived from an EMBL/GenBank/DDBJ whole genome shotgun (WGS) entry which is preliminary data.</text>
</comment>
<evidence type="ECO:0000313" key="2">
    <source>
        <dbReference type="Proteomes" id="UP000324222"/>
    </source>
</evidence>
<proteinExistence type="predicted"/>
<dbReference type="Proteomes" id="UP000324222">
    <property type="component" value="Unassembled WGS sequence"/>
</dbReference>
<accession>A0A5B7D3N9</accession>
<keyword evidence="2" id="KW-1185">Reference proteome</keyword>
<dbReference type="AlphaFoldDB" id="A0A5B7D3N9"/>
<gene>
    <name evidence="1" type="ORF">E2C01_008340</name>
</gene>
<name>A0A5B7D3N9_PORTR</name>
<dbReference type="EMBL" id="VSRR010000435">
    <property type="protein sequence ID" value="MPC15544.1"/>
    <property type="molecule type" value="Genomic_DNA"/>
</dbReference>
<evidence type="ECO:0000313" key="1">
    <source>
        <dbReference type="EMBL" id="MPC15544.1"/>
    </source>
</evidence>
<reference evidence="1 2" key="1">
    <citation type="submission" date="2019-05" db="EMBL/GenBank/DDBJ databases">
        <title>Another draft genome of Portunus trituberculatus and its Hox gene families provides insights of decapod evolution.</title>
        <authorList>
            <person name="Jeong J.-H."/>
            <person name="Song I."/>
            <person name="Kim S."/>
            <person name="Choi T."/>
            <person name="Kim D."/>
            <person name="Ryu S."/>
            <person name="Kim W."/>
        </authorList>
    </citation>
    <scope>NUCLEOTIDE SEQUENCE [LARGE SCALE GENOMIC DNA]</scope>
    <source>
        <tissue evidence="1">Muscle</tissue>
    </source>
</reference>
<sequence>MVTSIKFNKSKASESLAVLTFIESLTLPSEKREERRKVMDGNNRNRLACMAPTSVTFHDKRSFLGRYATCSAKDTWELGYMLIHFGAVPRLVSYGLN</sequence>